<gene>
    <name evidence="1" type="ORF">KMZ68_05355</name>
</gene>
<dbReference type="AlphaFoldDB" id="A0A975RT55"/>
<evidence type="ECO:0000313" key="2">
    <source>
        <dbReference type="Proteomes" id="UP000680805"/>
    </source>
</evidence>
<dbReference type="RefSeq" id="WP_215614822.1">
    <property type="nucleotide sequence ID" value="NZ_CP076135.1"/>
</dbReference>
<proteinExistence type="predicted"/>
<dbReference type="KEGG" id="bsei:KMZ68_05355"/>
<dbReference type="InterPro" id="IPR014347">
    <property type="entry name" value="Tautomerase/MIF_sf"/>
</dbReference>
<name>A0A975RT55_9BRAD</name>
<sequence length="177" mass="19428">MPMVDVLIPQGALKPDAEARLLSELTDILITLEGFEATNQRARDVTVIYLHRPAEVYVAGARATSPRYRIIPTVPEGQYTEEIRKAVVKQMTEAVARAEGGTVAEVGPRVWVFPTELPDGHWGSRGVIRPLPDIQAFIAGEHERKVGEERIARTRRNKALAMLEGALDAARIGVGGR</sequence>
<dbReference type="Gene3D" id="3.30.429.10">
    <property type="entry name" value="Macrophage Migration Inhibitory Factor"/>
    <property type="match status" value="1"/>
</dbReference>
<organism evidence="1 2">
    <name type="scientific">Bradyrhizobium sediminis</name>
    <dbReference type="NCBI Taxonomy" id="2840469"/>
    <lineage>
        <taxon>Bacteria</taxon>
        <taxon>Pseudomonadati</taxon>
        <taxon>Pseudomonadota</taxon>
        <taxon>Alphaproteobacteria</taxon>
        <taxon>Hyphomicrobiales</taxon>
        <taxon>Nitrobacteraceae</taxon>
        <taxon>Bradyrhizobium</taxon>
    </lineage>
</organism>
<protein>
    <submittedName>
        <fullName evidence="1">Tautomerase enzyme</fullName>
    </submittedName>
</protein>
<accession>A0A975RT55</accession>
<reference evidence="1" key="1">
    <citation type="submission" date="2021-06" db="EMBL/GenBank/DDBJ databases">
        <title>Bradyrhizobium sp. S2-11-2 Genome sequencing.</title>
        <authorList>
            <person name="Jin L."/>
        </authorList>
    </citation>
    <scope>NUCLEOTIDE SEQUENCE</scope>
    <source>
        <strain evidence="1">S2-11-2</strain>
    </source>
</reference>
<dbReference type="EMBL" id="CP076135">
    <property type="protein sequence ID" value="QWG19290.1"/>
    <property type="molecule type" value="Genomic_DNA"/>
</dbReference>
<evidence type="ECO:0000313" key="1">
    <source>
        <dbReference type="EMBL" id="QWG19290.1"/>
    </source>
</evidence>
<dbReference type="Proteomes" id="UP000680805">
    <property type="component" value="Chromosome"/>
</dbReference>